<reference evidence="2 3" key="1">
    <citation type="submission" date="2022-10" db="EMBL/GenBank/DDBJ databases">
        <title>Draft genome sequence of Streptomyces sp. YSPA8.</title>
        <authorList>
            <person name="Moriuchi R."/>
            <person name="Dohra H."/>
            <person name="Yamamura H."/>
            <person name="Kodani S."/>
        </authorList>
    </citation>
    <scope>NUCLEOTIDE SEQUENCE [LARGE SCALE GENOMIC DNA]</scope>
    <source>
        <strain evidence="2 3">YSPA8</strain>
    </source>
</reference>
<feature type="domain" description="HTH cro/C1-type" evidence="1">
    <location>
        <begin position="19"/>
        <end position="73"/>
    </location>
</feature>
<dbReference type="Gene3D" id="1.10.260.40">
    <property type="entry name" value="lambda repressor-like DNA-binding domains"/>
    <property type="match status" value="1"/>
</dbReference>
<name>A0ABQ5NZX5_9ACTN</name>
<evidence type="ECO:0000313" key="3">
    <source>
        <dbReference type="Proteomes" id="UP001291653"/>
    </source>
</evidence>
<proteinExistence type="predicted"/>
<evidence type="ECO:0000313" key="2">
    <source>
        <dbReference type="EMBL" id="GLF95912.1"/>
    </source>
</evidence>
<dbReference type="InterPro" id="IPR010982">
    <property type="entry name" value="Lambda_DNA-bd_dom_sf"/>
</dbReference>
<dbReference type="InterPro" id="IPR001387">
    <property type="entry name" value="Cro/C1-type_HTH"/>
</dbReference>
<organism evidence="2 3">
    <name type="scientific">Streptomyces yaizuensis</name>
    <dbReference type="NCBI Taxonomy" id="2989713"/>
    <lineage>
        <taxon>Bacteria</taxon>
        <taxon>Bacillati</taxon>
        <taxon>Actinomycetota</taxon>
        <taxon>Actinomycetes</taxon>
        <taxon>Kitasatosporales</taxon>
        <taxon>Streptomycetaceae</taxon>
        <taxon>Streptomyces</taxon>
    </lineage>
</organism>
<evidence type="ECO:0000259" key="1">
    <source>
        <dbReference type="PROSITE" id="PS50943"/>
    </source>
</evidence>
<dbReference type="Pfam" id="PF01381">
    <property type="entry name" value="HTH_3"/>
    <property type="match status" value="1"/>
</dbReference>
<protein>
    <submittedName>
        <fullName evidence="2">Helix-turn-helix transcriptional regulator</fullName>
    </submittedName>
</protein>
<comment type="caution">
    <text evidence="2">The sequence shown here is derived from an EMBL/GenBank/DDBJ whole genome shotgun (WGS) entry which is preliminary data.</text>
</comment>
<keyword evidence="3" id="KW-1185">Reference proteome</keyword>
<dbReference type="SMART" id="SM00530">
    <property type="entry name" value="HTH_XRE"/>
    <property type="match status" value="1"/>
</dbReference>
<sequence>MHESSSEPVNGLQWFGKELEAELRHAGKSQSELAEAIGYQQPYVSKVKHGHAMPSEYFAESCDRFFDTSGSFARLRTRISRRGHPEWFVPYLELEERASRIRYFTPFLVTGLLQTWSYAEALYRSWSPCDSDETIREKVTARMSRQVIRDRPSPPLLWVVLDESCLHRMVGDRAAMRGQMEHLMTVAQTPHVTLQILPYDSGAPAAGEGYTLLSFDDPAQDPVLYAEVLGEGYVIDSAATVATGADGYERLCADALSPEKSLRVLREAIKEFA</sequence>
<dbReference type="EMBL" id="BSBI01000006">
    <property type="protein sequence ID" value="GLF95912.1"/>
    <property type="molecule type" value="Genomic_DNA"/>
</dbReference>
<dbReference type="InterPro" id="IPR043917">
    <property type="entry name" value="DUF5753"/>
</dbReference>
<accession>A0ABQ5NZX5</accession>
<dbReference type="PROSITE" id="PS50943">
    <property type="entry name" value="HTH_CROC1"/>
    <property type="match status" value="1"/>
</dbReference>
<dbReference type="CDD" id="cd00093">
    <property type="entry name" value="HTH_XRE"/>
    <property type="match status" value="1"/>
</dbReference>
<gene>
    <name evidence="2" type="ORF">SYYSPA8_16465</name>
</gene>
<dbReference type="SUPFAM" id="SSF47413">
    <property type="entry name" value="lambda repressor-like DNA-binding domains"/>
    <property type="match status" value="1"/>
</dbReference>
<dbReference type="Proteomes" id="UP001291653">
    <property type="component" value="Unassembled WGS sequence"/>
</dbReference>
<dbReference type="Pfam" id="PF19054">
    <property type="entry name" value="DUF5753"/>
    <property type="match status" value="1"/>
</dbReference>